<dbReference type="InterPro" id="IPR012338">
    <property type="entry name" value="Beta-lactam/transpept-like"/>
</dbReference>
<proteinExistence type="predicted"/>
<dbReference type="OrthoDB" id="119951at2"/>
<feature type="signal peptide" evidence="3">
    <location>
        <begin position="1"/>
        <end position="21"/>
    </location>
</feature>
<dbReference type="EMBL" id="VLKN01000004">
    <property type="protein sequence ID" value="TWI02678.1"/>
    <property type="molecule type" value="Genomic_DNA"/>
</dbReference>
<comment type="caution">
    <text evidence="5">The sequence shown here is derived from an EMBL/GenBank/DDBJ whole genome shotgun (WGS) entry which is preliminary data.</text>
</comment>
<feature type="transmembrane region" description="Helical" evidence="2">
    <location>
        <begin position="524"/>
        <end position="549"/>
    </location>
</feature>
<evidence type="ECO:0000313" key="6">
    <source>
        <dbReference type="Proteomes" id="UP000315167"/>
    </source>
</evidence>
<gene>
    <name evidence="5" type="ORF">IP90_01775</name>
</gene>
<keyword evidence="2" id="KW-1133">Transmembrane helix</keyword>
<dbReference type="Proteomes" id="UP000315167">
    <property type="component" value="Unassembled WGS sequence"/>
</dbReference>
<dbReference type="SUPFAM" id="SSF56601">
    <property type="entry name" value="beta-lactamase/transpeptidase-like"/>
    <property type="match status" value="1"/>
</dbReference>
<keyword evidence="2" id="KW-0812">Transmembrane</keyword>
<feature type="domain" description="Beta-lactamase-related" evidence="4">
    <location>
        <begin position="74"/>
        <end position="387"/>
    </location>
</feature>
<keyword evidence="6" id="KW-1185">Reference proteome</keyword>
<protein>
    <submittedName>
        <fullName evidence="5">CubicO group peptidase (Beta-lactamase class C family)</fullName>
    </submittedName>
</protein>
<feature type="chain" id="PRO_5021966681" evidence="3">
    <location>
        <begin position="22"/>
        <end position="670"/>
    </location>
</feature>
<organism evidence="5 6">
    <name type="scientific">Luteimonas cucumeris</name>
    <dbReference type="NCBI Taxonomy" id="985012"/>
    <lineage>
        <taxon>Bacteria</taxon>
        <taxon>Pseudomonadati</taxon>
        <taxon>Pseudomonadota</taxon>
        <taxon>Gammaproteobacteria</taxon>
        <taxon>Lysobacterales</taxon>
        <taxon>Lysobacteraceae</taxon>
        <taxon>Luteimonas</taxon>
    </lineage>
</organism>
<evidence type="ECO:0000313" key="5">
    <source>
        <dbReference type="EMBL" id="TWI02678.1"/>
    </source>
</evidence>
<sequence length="670" mass="72501">MRVNAVLAGLLGIFLAFPAAAQEGQDLRPAKPVTPPAVAAQAPASTTDVPAGAAPSLTRTDLESWLDGFMPYALERGDIPGAVVVVVKDGQILLQKGFGYADVAARKPVDGENTMFRPGSVSKLLTWTAVMQLVEQGKLDLDEDVNAYLDFKIPPRDGKPVTLRQVMTHTAGFEETARGLILDDPAALASIEESVKHWIPTRVYEGGTTPAYSNYATSLAGYIVQRVSGMSFDDYIERNIFAPLGMTRSTFRQPLPEKFKPYMSNGYKSGSDKAQAYELVGMAPAGSMAASGGDMGRFMIAHLNKGAYGSGRILQADTATKMHDTALTLLEPLHRMMLGFYEANINGHRVIAHAGDTQWFHSDLHLFLDDGVGLFVSFNSAGREGAVGPLRTALFEQFADRYMPGPIPEGKVDAATAKEHAGMIAGRYQNSRRSHTSFLSALNLAGQMKVVPGEDGTITVSGLKGLNGQPIKWREIAPFVWRDVAGADRLAARVEDGRVVRFGVEPFSAFMVFDRVPSWASSGWLTPALGAAFVVLLLSTLAWPIAALVRRRYGVAYGLSGNDARMHRLVRIAAALVLLGLLAGGVLIGMLMNDYSLMSASGDIWVRLVRIFALLAFVAGAVISVWNAWVVLRSNRRRLAKVWSVLLALSCLLVLYFGIVFRIVGFSANY</sequence>
<feature type="transmembrane region" description="Helical" evidence="2">
    <location>
        <begin position="604"/>
        <end position="630"/>
    </location>
</feature>
<keyword evidence="2" id="KW-0472">Membrane</keyword>
<dbReference type="PANTHER" id="PTHR46825:SF9">
    <property type="entry name" value="BETA-LACTAMASE-RELATED DOMAIN-CONTAINING PROTEIN"/>
    <property type="match status" value="1"/>
</dbReference>
<dbReference type="AlphaFoldDB" id="A0A562L4V6"/>
<dbReference type="InterPro" id="IPR050491">
    <property type="entry name" value="AmpC-like"/>
</dbReference>
<evidence type="ECO:0000256" key="1">
    <source>
        <dbReference type="SAM" id="MobiDB-lite"/>
    </source>
</evidence>
<feature type="region of interest" description="Disordered" evidence="1">
    <location>
        <begin position="27"/>
        <end position="54"/>
    </location>
</feature>
<dbReference type="Pfam" id="PF00144">
    <property type="entry name" value="Beta-lactamase"/>
    <property type="match status" value="1"/>
</dbReference>
<evidence type="ECO:0000256" key="3">
    <source>
        <dbReference type="SAM" id="SignalP"/>
    </source>
</evidence>
<evidence type="ECO:0000256" key="2">
    <source>
        <dbReference type="SAM" id="Phobius"/>
    </source>
</evidence>
<dbReference type="Gene3D" id="3.40.710.10">
    <property type="entry name" value="DD-peptidase/beta-lactamase superfamily"/>
    <property type="match status" value="1"/>
</dbReference>
<feature type="transmembrane region" description="Helical" evidence="2">
    <location>
        <begin position="569"/>
        <end position="592"/>
    </location>
</feature>
<name>A0A562L4V6_9GAMM</name>
<dbReference type="PANTHER" id="PTHR46825">
    <property type="entry name" value="D-ALANYL-D-ALANINE-CARBOXYPEPTIDASE/ENDOPEPTIDASE AMPH"/>
    <property type="match status" value="1"/>
</dbReference>
<dbReference type="InterPro" id="IPR001466">
    <property type="entry name" value="Beta-lactam-related"/>
</dbReference>
<keyword evidence="3" id="KW-0732">Signal</keyword>
<feature type="transmembrane region" description="Helical" evidence="2">
    <location>
        <begin position="642"/>
        <end position="664"/>
    </location>
</feature>
<accession>A0A562L4V6</accession>
<evidence type="ECO:0000259" key="4">
    <source>
        <dbReference type="Pfam" id="PF00144"/>
    </source>
</evidence>
<reference evidence="5 6" key="1">
    <citation type="journal article" date="2015" name="Stand. Genomic Sci.">
        <title>Genomic Encyclopedia of Bacterial and Archaeal Type Strains, Phase III: the genomes of soil and plant-associated and newly described type strains.</title>
        <authorList>
            <person name="Whitman W.B."/>
            <person name="Woyke T."/>
            <person name="Klenk H.P."/>
            <person name="Zhou Y."/>
            <person name="Lilburn T.G."/>
            <person name="Beck B.J."/>
            <person name="De Vos P."/>
            <person name="Vandamme P."/>
            <person name="Eisen J.A."/>
            <person name="Garrity G."/>
            <person name="Hugenholtz P."/>
            <person name="Kyrpides N.C."/>
        </authorList>
    </citation>
    <scope>NUCLEOTIDE SEQUENCE [LARGE SCALE GENOMIC DNA]</scope>
    <source>
        <strain evidence="5 6">CGMCC 1.10821</strain>
    </source>
</reference>